<dbReference type="EMBL" id="NGJS01000029">
    <property type="protein sequence ID" value="RST96016.1"/>
    <property type="molecule type" value="Genomic_DNA"/>
</dbReference>
<accession>A0A429ZQQ1</accession>
<comment type="caution">
    <text evidence="1">The sequence shown here is derived from an EMBL/GenBank/DDBJ whole genome shotgun (WGS) entry which is preliminary data.</text>
</comment>
<reference evidence="1 2" key="1">
    <citation type="submission" date="2017-05" db="EMBL/GenBank/DDBJ databases">
        <title>Vagococcus spp. assemblies.</title>
        <authorList>
            <person name="Gulvik C.A."/>
        </authorList>
    </citation>
    <scope>NUCLEOTIDE SEQUENCE [LARGE SCALE GENOMIC DNA]</scope>
    <source>
        <strain evidence="1 2">SS1995</strain>
    </source>
</reference>
<dbReference type="Proteomes" id="UP000287857">
    <property type="component" value="Unassembled WGS sequence"/>
</dbReference>
<protein>
    <submittedName>
        <fullName evidence="1">Uncharacterized protein</fullName>
    </submittedName>
</protein>
<evidence type="ECO:0000313" key="2">
    <source>
        <dbReference type="Proteomes" id="UP000287857"/>
    </source>
</evidence>
<gene>
    <name evidence="1" type="ORF">CBF37_11265</name>
</gene>
<keyword evidence="2" id="KW-1185">Reference proteome</keyword>
<proteinExistence type="predicted"/>
<dbReference type="AlphaFoldDB" id="A0A429ZQQ1"/>
<sequence length="62" mass="7298">MKNYLTGTFTGKDGSLGFKNGQKYNFRTEVRDNVIWVICDNNLYCCYRNVESLLTNWIITHE</sequence>
<name>A0A429ZQQ1_9ENTE</name>
<organism evidence="1 2">
    <name type="scientific">Vagococcus vulneris</name>
    <dbReference type="NCBI Taxonomy" id="1977869"/>
    <lineage>
        <taxon>Bacteria</taxon>
        <taxon>Bacillati</taxon>
        <taxon>Bacillota</taxon>
        <taxon>Bacilli</taxon>
        <taxon>Lactobacillales</taxon>
        <taxon>Enterococcaceae</taxon>
        <taxon>Vagococcus</taxon>
    </lineage>
</organism>
<evidence type="ECO:0000313" key="1">
    <source>
        <dbReference type="EMBL" id="RST96016.1"/>
    </source>
</evidence>